<evidence type="ECO:0000313" key="7">
    <source>
        <dbReference type="EMBL" id="GGD86646.1"/>
    </source>
</evidence>
<reference evidence="7" key="2">
    <citation type="submission" date="2020-09" db="EMBL/GenBank/DDBJ databases">
        <authorList>
            <person name="Sun Q."/>
            <person name="Zhou Y."/>
        </authorList>
    </citation>
    <scope>NUCLEOTIDE SEQUENCE</scope>
    <source>
        <strain evidence="7">CGMCC 1.15367</strain>
    </source>
</reference>
<sequence length="325" mass="36912">MNRVRLFQIARTLRTGPIDYAWAQATFALLALLRRLPADRSLKIAAWLGRTFGPFSARHQLAKENLRLAFPDRDEAWIEATVRRNWEEMARFVAEYVFLDEIFDFDPNDPNVGRIEVDGVERFLELRERKGPFIFFTGHLGSFELLPVCAATFGLEITALFRPPNNRHIAKRLLAARRTSGGHLVPSKAGAAWSLASTLDRGGAVGMLVDQKFRNGVLTRFFGRECLSNPLLPKLARQFDCEVYPARSIRLPNGRYRLELQPRLDLPRGADGAIDIPASCQLLNDVVEGWVRDNPEQWMWFHDRWHVGKAARAKLAAQAARKLGP</sequence>
<keyword evidence="6 7" id="KW-0012">Acyltransferase</keyword>
<dbReference type="Proteomes" id="UP000644699">
    <property type="component" value="Unassembled WGS sequence"/>
</dbReference>
<dbReference type="InterPro" id="IPR004960">
    <property type="entry name" value="LipA_acyltrans"/>
</dbReference>
<keyword evidence="4" id="KW-0808">Transferase</keyword>
<keyword evidence="8" id="KW-1185">Reference proteome</keyword>
<protein>
    <submittedName>
        <fullName evidence="7">Lipid A biosynthesis lauroyl acyltransferase</fullName>
    </submittedName>
</protein>
<evidence type="ECO:0000256" key="6">
    <source>
        <dbReference type="ARBA" id="ARBA00023315"/>
    </source>
</evidence>
<comment type="subcellular location">
    <subcellularLocation>
        <location evidence="1">Cell inner membrane</location>
    </subcellularLocation>
</comment>
<accession>A0A917E0Y8</accession>
<dbReference type="GO" id="GO:0005886">
    <property type="term" value="C:plasma membrane"/>
    <property type="evidence" value="ECO:0007669"/>
    <property type="project" value="UniProtKB-SubCell"/>
</dbReference>
<reference evidence="7" key="1">
    <citation type="journal article" date="2014" name="Int. J. Syst. Evol. Microbiol.">
        <title>Complete genome sequence of Corynebacterium casei LMG S-19264T (=DSM 44701T), isolated from a smear-ripened cheese.</title>
        <authorList>
            <consortium name="US DOE Joint Genome Institute (JGI-PGF)"/>
            <person name="Walter F."/>
            <person name="Albersmeier A."/>
            <person name="Kalinowski J."/>
            <person name="Ruckert C."/>
        </authorList>
    </citation>
    <scope>NUCLEOTIDE SEQUENCE</scope>
    <source>
        <strain evidence="7">CGMCC 1.15367</strain>
    </source>
</reference>
<organism evidence="7 8">
    <name type="scientific">Aureimonas endophytica</name>
    <dbReference type="NCBI Taxonomy" id="2027858"/>
    <lineage>
        <taxon>Bacteria</taxon>
        <taxon>Pseudomonadati</taxon>
        <taxon>Pseudomonadota</taxon>
        <taxon>Alphaproteobacteria</taxon>
        <taxon>Hyphomicrobiales</taxon>
        <taxon>Aurantimonadaceae</taxon>
        <taxon>Aureimonas</taxon>
    </lineage>
</organism>
<keyword evidence="3" id="KW-0997">Cell inner membrane</keyword>
<evidence type="ECO:0000256" key="4">
    <source>
        <dbReference type="ARBA" id="ARBA00022679"/>
    </source>
</evidence>
<keyword evidence="2" id="KW-1003">Cell membrane</keyword>
<dbReference type="EMBL" id="BMIQ01000001">
    <property type="protein sequence ID" value="GGD86646.1"/>
    <property type="molecule type" value="Genomic_DNA"/>
</dbReference>
<dbReference type="Pfam" id="PF03279">
    <property type="entry name" value="Lip_A_acyltrans"/>
    <property type="match status" value="1"/>
</dbReference>
<dbReference type="PANTHER" id="PTHR30606">
    <property type="entry name" value="LIPID A BIOSYNTHESIS LAUROYL ACYLTRANSFERASE"/>
    <property type="match status" value="1"/>
</dbReference>
<dbReference type="PANTHER" id="PTHR30606:SF9">
    <property type="entry name" value="LIPID A BIOSYNTHESIS LAUROYLTRANSFERASE"/>
    <property type="match status" value="1"/>
</dbReference>
<dbReference type="NCBIfam" id="NF005120">
    <property type="entry name" value="PRK06553.1"/>
    <property type="match status" value="1"/>
</dbReference>
<gene>
    <name evidence="7" type="ORF">GCM10011390_01560</name>
</gene>
<dbReference type="GO" id="GO:0009247">
    <property type="term" value="P:glycolipid biosynthetic process"/>
    <property type="evidence" value="ECO:0007669"/>
    <property type="project" value="UniProtKB-ARBA"/>
</dbReference>
<evidence type="ECO:0000256" key="5">
    <source>
        <dbReference type="ARBA" id="ARBA00023136"/>
    </source>
</evidence>
<dbReference type="AlphaFoldDB" id="A0A917E0Y8"/>
<evidence type="ECO:0000256" key="1">
    <source>
        <dbReference type="ARBA" id="ARBA00004533"/>
    </source>
</evidence>
<evidence type="ECO:0000256" key="3">
    <source>
        <dbReference type="ARBA" id="ARBA00022519"/>
    </source>
</evidence>
<dbReference type="GO" id="GO:0016746">
    <property type="term" value="F:acyltransferase activity"/>
    <property type="evidence" value="ECO:0007669"/>
    <property type="project" value="UniProtKB-KW"/>
</dbReference>
<dbReference type="RefSeq" id="WP_188906333.1">
    <property type="nucleotide sequence ID" value="NZ_BMIQ01000001.1"/>
</dbReference>
<dbReference type="CDD" id="cd07984">
    <property type="entry name" value="LPLAT_LABLAT-like"/>
    <property type="match status" value="1"/>
</dbReference>
<keyword evidence="5" id="KW-0472">Membrane</keyword>
<comment type="caution">
    <text evidence="7">The sequence shown here is derived from an EMBL/GenBank/DDBJ whole genome shotgun (WGS) entry which is preliminary data.</text>
</comment>
<evidence type="ECO:0000256" key="2">
    <source>
        <dbReference type="ARBA" id="ARBA00022475"/>
    </source>
</evidence>
<proteinExistence type="predicted"/>
<name>A0A917E0Y8_9HYPH</name>
<evidence type="ECO:0000313" key="8">
    <source>
        <dbReference type="Proteomes" id="UP000644699"/>
    </source>
</evidence>